<feature type="region of interest" description="Disordered" evidence="1">
    <location>
        <begin position="843"/>
        <end position="864"/>
    </location>
</feature>
<evidence type="ECO:0000259" key="2">
    <source>
        <dbReference type="Pfam" id="PF13569"/>
    </source>
</evidence>
<dbReference type="Proteomes" id="UP001597063">
    <property type="component" value="Unassembled WGS sequence"/>
</dbReference>
<feature type="compositionally biased region" description="Pro residues" evidence="1">
    <location>
        <begin position="1"/>
        <end position="10"/>
    </location>
</feature>
<evidence type="ECO:0000313" key="3">
    <source>
        <dbReference type="EMBL" id="MFD0683393.1"/>
    </source>
</evidence>
<organism evidence="3 4">
    <name type="scientific">Actinomadura fibrosa</name>
    <dbReference type="NCBI Taxonomy" id="111802"/>
    <lineage>
        <taxon>Bacteria</taxon>
        <taxon>Bacillati</taxon>
        <taxon>Actinomycetota</taxon>
        <taxon>Actinomycetes</taxon>
        <taxon>Streptosporangiales</taxon>
        <taxon>Thermomonosporaceae</taxon>
        <taxon>Actinomadura</taxon>
    </lineage>
</organism>
<reference evidence="4" key="1">
    <citation type="journal article" date="2019" name="Int. J. Syst. Evol. Microbiol.">
        <title>The Global Catalogue of Microorganisms (GCM) 10K type strain sequencing project: providing services to taxonomists for standard genome sequencing and annotation.</title>
        <authorList>
            <consortium name="The Broad Institute Genomics Platform"/>
            <consortium name="The Broad Institute Genome Sequencing Center for Infectious Disease"/>
            <person name="Wu L."/>
            <person name="Ma J."/>
        </authorList>
    </citation>
    <scope>NUCLEOTIDE SEQUENCE [LARGE SCALE GENOMIC DNA]</scope>
    <source>
        <strain evidence="4">JCM 9371</strain>
    </source>
</reference>
<proteinExistence type="predicted"/>
<feature type="compositionally biased region" description="Basic and acidic residues" evidence="1">
    <location>
        <begin position="29"/>
        <end position="44"/>
    </location>
</feature>
<keyword evidence="4" id="KW-1185">Reference proteome</keyword>
<protein>
    <submittedName>
        <fullName evidence="3">DUF4132 domain-containing protein</fullName>
    </submittedName>
</protein>
<feature type="region of interest" description="Disordered" evidence="1">
    <location>
        <begin position="1"/>
        <end position="44"/>
    </location>
</feature>
<dbReference type="Pfam" id="PF13569">
    <property type="entry name" value="DUF4132"/>
    <property type="match status" value="1"/>
</dbReference>
<name>A0ABW2XDS1_9ACTN</name>
<accession>A0ABW2XDS1</accession>
<comment type="caution">
    <text evidence="3">The sequence shown here is derived from an EMBL/GenBank/DDBJ whole genome shotgun (WGS) entry which is preliminary data.</text>
</comment>
<evidence type="ECO:0000256" key="1">
    <source>
        <dbReference type="SAM" id="MobiDB-lite"/>
    </source>
</evidence>
<dbReference type="EMBL" id="JBHTGP010000002">
    <property type="protein sequence ID" value="MFD0683393.1"/>
    <property type="molecule type" value="Genomic_DNA"/>
</dbReference>
<dbReference type="RefSeq" id="WP_131757221.1">
    <property type="nucleotide sequence ID" value="NZ_CAACUY010000027.1"/>
</dbReference>
<feature type="domain" description="DUF4132" evidence="2">
    <location>
        <begin position="847"/>
        <end position="1034"/>
    </location>
</feature>
<dbReference type="InterPro" id="IPR025406">
    <property type="entry name" value="DUF4132"/>
</dbReference>
<evidence type="ECO:0000313" key="4">
    <source>
        <dbReference type="Proteomes" id="UP001597063"/>
    </source>
</evidence>
<gene>
    <name evidence="3" type="ORF">ACFQZM_02695</name>
</gene>
<sequence>MSAPAFPPPDENALDLPEAWLRERHPRRDRLGPRPEVRPDKDAAEKVRSLLDAARPEIEDVLALPGTDPGLAECARAYLRGEPDPVGAAVIAHLTYSTQGFLRFDDRDPFPDAWTAEHGLPFAACAYAELCEVTTDYTSSGGARTWRGVRDRRPRDYIGGWWHQEEAARHVRGLLAAADDGVYAEAVARLADHRGTRLRKVVVSYLVPTREDWVDDVCAAAPSLSVDESLVRWMVFCSLGQPDQPRTHRLALSHDEHSLSVFTTLVEGIGPAAAAPLLAAAADERYIDVAMTRTLLDVLARLPADEAFQALVDRIGRPHVQAAVSRAAKRFPRQALRLLARAADVPAVRETLSAHLLAHPGLVEEVLPELPEESRAAIRAVQKATERYPEAASLPPLFAAPPWTRARPKAKPVVVKGLTPPGTRRIVWEPGERDAWTVDLHHLWRWVERLEWPVQVERFKAGDLPPYMHTLLFVEGPEELVRPLLDGWEPPQTWDVDEWMRVVVARFELDALAPALAAARRDPANAGVLLMPFLGDEVASTMADWLVRLKQAGKTARAWFGRHGTAAVPALVPAALGPASGKAGAGRRAAEAALRVIAARHGAEAVVEAARVHGEPAARAIKALLATDPADVLPAKMPVIGDWADARALPQILLRDRTHALPDAAAEHVLTMLALSKPGDAYAGLDTVREVCDPGSLAEFGWAVFRRWESHGAPPKDGWALTQLGLIGDDETVRRLTPVIRAWPGEGGHAKAVNGLDVLAEIGTGVALTHLHAISQRVKYKALRKRAQEKMAEVAAGLRLTAEQLADRLVPDLGLDADGSMVLDYGPRRFTVGFDEQLRPHVADEDGTRRKALPKPGAKDDPDLAPAAYKAFSALKKDVRTVAADQVRRLETAMVTRRRWSMAEFRDLLAGHPLVGHIVRRLVWISTEDEGEDGGGKAAAFRVAEDRTFAGADDDVLTLPDSASVRVAHPVDLGASLAAWSELFADYQILQPFPQLGRGVHELTAEERASGRLARFEGATVPVGRVLGLERRGWERGVPQDAGVEPWISRRVAPDRYVVIDLDPGISVAATDMAPEQTLDRVGLLSRPDGFWRGGTTVGAADLDPVIASEILADLVHLTGTPR</sequence>